<evidence type="ECO:0000313" key="3">
    <source>
        <dbReference type="EMBL" id="KAK3597931.1"/>
    </source>
</evidence>
<dbReference type="Gene3D" id="2.40.10.10">
    <property type="entry name" value="Trypsin-like serine proteases"/>
    <property type="match status" value="1"/>
</dbReference>
<proteinExistence type="predicted"/>
<reference evidence="3" key="1">
    <citation type="journal article" date="2021" name="Genome Biol. Evol.">
        <title>A High-Quality Reference Genome for a Parasitic Bivalve with Doubly Uniparental Inheritance (Bivalvia: Unionida).</title>
        <authorList>
            <person name="Smith C.H."/>
        </authorList>
    </citation>
    <scope>NUCLEOTIDE SEQUENCE</scope>
    <source>
        <strain evidence="3">CHS0354</strain>
    </source>
</reference>
<dbReference type="InterPro" id="IPR001254">
    <property type="entry name" value="Trypsin_dom"/>
</dbReference>
<name>A0AAE0W1F5_9BIVA</name>
<keyword evidence="1" id="KW-1015">Disulfide bond</keyword>
<reference evidence="3" key="2">
    <citation type="journal article" date="2021" name="Genome Biol. Evol.">
        <title>Developing a high-quality reference genome for a parasitic bivalve with doubly uniparental inheritance (Bivalvia: Unionida).</title>
        <authorList>
            <person name="Smith C.H."/>
        </authorList>
    </citation>
    <scope>NUCLEOTIDE SEQUENCE</scope>
    <source>
        <strain evidence="3">CHS0354</strain>
        <tissue evidence="3">Mantle</tissue>
    </source>
</reference>
<dbReference type="GO" id="GO:0006508">
    <property type="term" value="P:proteolysis"/>
    <property type="evidence" value="ECO:0007669"/>
    <property type="project" value="InterPro"/>
</dbReference>
<gene>
    <name evidence="3" type="ORF">CHS0354_042274</name>
</gene>
<evidence type="ECO:0000313" key="4">
    <source>
        <dbReference type="Proteomes" id="UP001195483"/>
    </source>
</evidence>
<dbReference type="PANTHER" id="PTHR24252:SF7">
    <property type="entry name" value="HYALIN"/>
    <property type="match status" value="1"/>
</dbReference>
<sequence length="157" mass="17365">MVAWLGRYPCDTFSLIRGNGTDNLHKANVQLLSNDVCTNMMGRPIPDTEVFAELQHGRVGTCQVIQECHDPRPEGESGGHLVCFKNGVWKVTGIVSLGYTCTDADHPGVYSRVTKNVDWIHSVLTAYSGDGPTIGKRKFLEGGVYRVKITSYINFFI</sequence>
<protein>
    <recommendedName>
        <fullName evidence="2">Peptidase S1 domain-containing protein</fullName>
    </recommendedName>
</protein>
<comment type="caution">
    <text evidence="3">The sequence shown here is derived from an EMBL/GenBank/DDBJ whole genome shotgun (WGS) entry which is preliminary data.</text>
</comment>
<dbReference type="PANTHER" id="PTHR24252">
    <property type="entry name" value="ACROSIN-RELATED"/>
    <property type="match status" value="1"/>
</dbReference>
<keyword evidence="4" id="KW-1185">Reference proteome</keyword>
<evidence type="ECO:0000256" key="1">
    <source>
        <dbReference type="ARBA" id="ARBA00023157"/>
    </source>
</evidence>
<feature type="domain" description="Peptidase S1" evidence="2">
    <location>
        <begin position="1"/>
        <end position="125"/>
    </location>
</feature>
<dbReference type="Proteomes" id="UP001195483">
    <property type="component" value="Unassembled WGS sequence"/>
</dbReference>
<dbReference type="EMBL" id="JAEAOA010002354">
    <property type="protein sequence ID" value="KAK3597931.1"/>
    <property type="molecule type" value="Genomic_DNA"/>
</dbReference>
<organism evidence="3 4">
    <name type="scientific">Potamilus streckersoni</name>
    <dbReference type="NCBI Taxonomy" id="2493646"/>
    <lineage>
        <taxon>Eukaryota</taxon>
        <taxon>Metazoa</taxon>
        <taxon>Spiralia</taxon>
        <taxon>Lophotrochozoa</taxon>
        <taxon>Mollusca</taxon>
        <taxon>Bivalvia</taxon>
        <taxon>Autobranchia</taxon>
        <taxon>Heteroconchia</taxon>
        <taxon>Palaeoheterodonta</taxon>
        <taxon>Unionida</taxon>
        <taxon>Unionoidea</taxon>
        <taxon>Unionidae</taxon>
        <taxon>Ambleminae</taxon>
        <taxon>Lampsilini</taxon>
        <taxon>Potamilus</taxon>
    </lineage>
</organism>
<dbReference type="InterPro" id="IPR009003">
    <property type="entry name" value="Peptidase_S1_PA"/>
</dbReference>
<accession>A0AAE0W1F5</accession>
<evidence type="ECO:0000259" key="2">
    <source>
        <dbReference type="PROSITE" id="PS50240"/>
    </source>
</evidence>
<dbReference type="PROSITE" id="PS50240">
    <property type="entry name" value="TRYPSIN_DOM"/>
    <property type="match status" value="1"/>
</dbReference>
<reference evidence="3" key="3">
    <citation type="submission" date="2023-05" db="EMBL/GenBank/DDBJ databases">
        <authorList>
            <person name="Smith C.H."/>
        </authorList>
    </citation>
    <scope>NUCLEOTIDE SEQUENCE</scope>
    <source>
        <strain evidence="3">CHS0354</strain>
        <tissue evidence="3">Mantle</tissue>
    </source>
</reference>
<dbReference type="InterPro" id="IPR043504">
    <property type="entry name" value="Peptidase_S1_PA_chymotrypsin"/>
</dbReference>
<dbReference type="Pfam" id="PF00089">
    <property type="entry name" value="Trypsin"/>
    <property type="match status" value="1"/>
</dbReference>
<dbReference type="GO" id="GO:0004252">
    <property type="term" value="F:serine-type endopeptidase activity"/>
    <property type="evidence" value="ECO:0007669"/>
    <property type="project" value="InterPro"/>
</dbReference>
<dbReference type="AlphaFoldDB" id="A0AAE0W1F5"/>
<dbReference type="SUPFAM" id="SSF50494">
    <property type="entry name" value="Trypsin-like serine proteases"/>
    <property type="match status" value="1"/>
</dbReference>